<dbReference type="Proteomes" id="UP000260795">
    <property type="component" value="Unassembled WGS sequence"/>
</dbReference>
<evidence type="ECO:0000313" key="3">
    <source>
        <dbReference type="EMBL" id="KAB4169820.1"/>
    </source>
</evidence>
<reference evidence="9" key="1">
    <citation type="submission" date="2017-04" db="EMBL/GenBank/DDBJ databases">
        <title>Function of individual gut microbiota members based on whole genome sequencing of pure cultures obtained from chicken caecum.</title>
        <authorList>
            <person name="Medvecky M."/>
            <person name="Cejkova D."/>
            <person name="Polansky O."/>
            <person name="Karasova D."/>
            <person name="Kubasova T."/>
            <person name="Cizek A."/>
            <person name="Rychlik I."/>
        </authorList>
    </citation>
    <scope>NUCLEOTIDE SEQUENCE [LARGE SCALE GENOMIC DNA]</scope>
    <source>
        <strain evidence="9">An67</strain>
    </source>
</reference>
<dbReference type="Proteomes" id="UP000285283">
    <property type="component" value="Unassembled WGS sequence"/>
</dbReference>
<dbReference type="Proteomes" id="UP000284022">
    <property type="component" value="Unassembled WGS sequence"/>
</dbReference>
<name>A0A173YT24_BACUN</name>
<protein>
    <submittedName>
        <fullName evidence="5">DUF4838 domain-containing protein</fullName>
    </submittedName>
</protein>
<reference evidence="5" key="2">
    <citation type="journal article" date="2018" name="BMC Genomics">
        <title>Whole genome sequencing and function prediction of 133 gut anaerobes isolated from chicken caecum in pure cultures.</title>
        <authorList>
            <person name="Medvecky M."/>
            <person name="Cejkova D."/>
            <person name="Polansky O."/>
            <person name="Karasova D."/>
            <person name="Kubasova T."/>
            <person name="Cizek A."/>
            <person name="Rychlik I."/>
        </authorList>
    </citation>
    <scope>NUCLEOTIDE SEQUENCE</scope>
    <source>
        <strain evidence="5">An67</strain>
    </source>
</reference>
<evidence type="ECO:0000313" key="8">
    <source>
        <dbReference type="EMBL" id="RGU38986.1"/>
    </source>
</evidence>
<dbReference type="GeneID" id="99751684"/>
<dbReference type="Proteomes" id="UP000196329">
    <property type="component" value="Unassembled WGS sequence"/>
</dbReference>
<dbReference type="EMBL" id="AP019724">
    <property type="protein sequence ID" value="BBK87901.1"/>
    <property type="molecule type" value="Genomic_DNA"/>
</dbReference>
<dbReference type="PANTHER" id="PTHR47406">
    <property type="entry name" value="COAGULATION FACTOR 5/8 TYPE, C-TERMINAL"/>
    <property type="match status" value="1"/>
</dbReference>
<sequence length="366" mass="42090">MRKNFIFKMSVVFVMGIMALGQVSCSSKTETNVDKEGEASSESQGDVFFQTRGIILSWDDVKKPEVLDWLKLSENAGITTLSVFGADIYSAEYQEFVSKCREKSIDIEYQEHMMATLLPRDLFKEHPAYFRMDENGQRTADFNCCPSSEEALSIIAANAKVAAQKCTSSNNKYYYWLDDGGKRCHCKLCDKYNDSDQALLIENQIIRALKEVNPQAKLAHLAYQGTIPAPEIVKPENDIFLEFAPFNRRWDKPLRERDAIRDGMTITHGEYIDALEANLKVFPKETAQVLEYWMDVSLFSDWKKPAVQLPWNKNVFLSDINTYAHYGIRNIIAYAVYVDAIYYETYKNVNFVQEYGDGLKNYRLPE</sequence>
<evidence type="ECO:0000313" key="4">
    <source>
        <dbReference type="EMBL" id="MDC1880158.1"/>
    </source>
</evidence>
<evidence type="ECO:0000256" key="1">
    <source>
        <dbReference type="SAM" id="SignalP"/>
    </source>
</evidence>
<dbReference type="AlphaFoldDB" id="A0A173YT24"/>
<dbReference type="EMBL" id="QSRK01000032">
    <property type="protein sequence ID" value="RGL09986.1"/>
    <property type="molecule type" value="Genomic_DNA"/>
</dbReference>
<evidence type="ECO:0000313" key="11">
    <source>
        <dbReference type="Proteomes" id="UP000284022"/>
    </source>
</evidence>
<dbReference type="EMBL" id="JAQNSG010000007">
    <property type="protein sequence ID" value="MDC1880158.1"/>
    <property type="molecule type" value="Genomic_DNA"/>
</dbReference>
<dbReference type="Proteomes" id="UP001213309">
    <property type="component" value="Unassembled WGS sequence"/>
</dbReference>
<dbReference type="Proteomes" id="UP000433928">
    <property type="component" value="Unassembled WGS sequence"/>
</dbReference>
<reference evidence="3 14" key="4">
    <citation type="journal article" date="2019" name="Nat. Med.">
        <title>A library of human gut bacterial isolates paired with longitudinal multiomics data enables mechanistic microbiome research.</title>
        <authorList>
            <person name="Poyet M."/>
            <person name="Groussin M."/>
            <person name="Gibbons S.M."/>
            <person name="Avila-Pacheco J."/>
            <person name="Jiang X."/>
            <person name="Kearney S.M."/>
            <person name="Perrotta A.R."/>
            <person name="Berdy B."/>
            <person name="Zhao S."/>
            <person name="Lieberman T.D."/>
            <person name="Swanson P.K."/>
            <person name="Smith M."/>
            <person name="Roesemann S."/>
            <person name="Alexander J.E."/>
            <person name="Rich S.A."/>
            <person name="Livny J."/>
            <person name="Vlamakis H."/>
            <person name="Clish C."/>
            <person name="Bullock K."/>
            <person name="Deik A."/>
            <person name="Scott J."/>
            <person name="Pierce K.A."/>
            <person name="Xavier R.J."/>
            <person name="Alm E.J."/>
        </authorList>
    </citation>
    <scope>NUCLEOTIDE SEQUENCE [LARGE SCALE GENOMIC DNA]</scope>
    <source>
        <strain evidence="3 14">BIOML-A27</strain>
    </source>
</reference>
<evidence type="ECO:0000313" key="12">
    <source>
        <dbReference type="Proteomes" id="UP000285283"/>
    </source>
</evidence>
<evidence type="ECO:0000313" key="14">
    <source>
        <dbReference type="Proteomes" id="UP000433928"/>
    </source>
</evidence>
<gene>
    <name evidence="5" type="ORF">B5G17_08880</name>
    <name evidence="2" type="ORF">Bun01g_22710</name>
    <name evidence="8" type="ORF">DWW83_12450</name>
    <name evidence="7" type="ORF">DWX87_17605</name>
    <name evidence="6" type="ORF">DXC80_17160</name>
    <name evidence="3" type="ORF">GAQ59_11650</name>
    <name evidence="4" type="ORF">POZ24_08960</name>
</gene>
<dbReference type="KEGG" id="bun:Bun01g_22710"/>
<feature type="chain" id="PRO_5014250780" evidence="1">
    <location>
        <begin position="20"/>
        <end position="366"/>
    </location>
</feature>
<reference evidence="10 11" key="3">
    <citation type="submission" date="2018-08" db="EMBL/GenBank/DDBJ databases">
        <title>A genome reference for cultivated species of the human gut microbiota.</title>
        <authorList>
            <person name="Zou Y."/>
            <person name="Xue W."/>
            <person name="Luo G."/>
        </authorList>
    </citation>
    <scope>NUCLEOTIDE SEQUENCE [LARGE SCALE GENOMIC DNA]</scope>
    <source>
        <strain evidence="8 11">AF17-20</strain>
        <strain evidence="7 12">AF21-53</strain>
        <strain evidence="6 10">TF08-13</strain>
    </source>
</reference>
<accession>A0A173YT24</accession>
<evidence type="ECO:0000313" key="7">
    <source>
        <dbReference type="EMBL" id="RGS51515.1"/>
    </source>
</evidence>
<evidence type="ECO:0000313" key="6">
    <source>
        <dbReference type="EMBL" id="RGL09986.1"/>
    </source>
</evidence>
<dbReference type="Pfam" id="PF16126">
    <property type="entry name" value="DUF4838"/>
    <property type="match status" value="1"/>
</dbReference>
<dbReference type="EMBL" id="NFHS01000004">
    <property type="protein sequence ID" value="OUN54640.1"/>
    <property type="molecule type" value="Genomic_DNA"/>
</dbReference>
<evidence type="ECO:0000313" key="9">
    <source>
        <dbReference type="Proteomes" id="UP000196329"/>
    </source>
</evidence>
<feature type="signal peptide" evidence="1">
    <location>
        <begin position="1"/>
        <end position="19"/>
    </location>
</feature>
<reference evidence="2 13" key="5">
    <citation type="submission" date="2019-06" db="EMBL/GenBank/DDBJ databases">
        <title>Complete genome sequence of Bacteroides uniformis NBRC 113350.</title>
        <authorList>
            <person name="Miura T."/>
            <person name="Furukawa M."/>
            <person name="Shimamura M."/>
            <person name="Ohyama Y."/>
            <person name="Yamazoe A."/>
            <person name="Kawasaki H."/>
        </authorList>
    </citation>
    <scope>NUCLEOTIDE SEQUENCE [LARGE SCALE GENOMIC DNA]</scope>
    <source>
        <strain evidence="2 13">NBRC 113350</strain>
    </source>
</reference>
<organism evidence="5 9">
    <name type="scientific">Bacteroides uniformis</name>
    <dbReference type="NCBI Taxonomy" id="820"/>
    <lineage>
        <taxon>Bacteria</taxon>
        <taxon>Pseudomonadati</taxon>
        <taxon>Bacteroidota</taxon>
        <taxon>Bacteroidia</taxon>
        <taxon>Bacteroidales</taxon>
        <taxon>Bacteroidaceae</taxon>
        <taxon>Bacteroides</taxon>
    </lineage>
</organism>
<dbReference type="Proteomes" id="UP000320533">
    <property type="component" value="Chromosome"/>
</dbReference>
<evidence type="ECO:0000313" key="13">
    <source>
        <dbReference type="Proteomes" id="UP000320533"/>
    </source>
</evidence>
<dbReference type="InterPro" id="IPR032287">
    <property type="entry name" value="DUF4838"/>
</dbReference>
<proteinExistence type="predicted"/>
<dbReference type="RefSeq" id="WP_005827926.1">
    <property type="nucleotide sequence ID" value="NZ_AP019724.1"/>
</dbReference>
<dbReference type="EMBL" id="WCUG01000008">
    <property type="protein sequence ID" value="KAB4169820.1"/>
    <property type="molecule type" value="Genomic_DNA"/>
</dbReference>
<keyword evidence="1" id="KW-0732">Signal</keyword>
<reference evidence="4" key="6">
    <citation type="submission" date="2022-10" db="EMBL/GenBank/DDBJ databases">
        <title>Human gut microbiome strain richness.</title>
        <authorList>
            <person name="Chen-Liaw A."/>
        </authorList>
    </citation>
    <scope>NUCLEOTIDE SEQUENCE</scope>
    <source>
        <strain evidence="4">1001713st2_A4_1001713B170214_170313</strain>
    </source>
</reference>
<evidence type="ECO:0000313" key="10">
    <source>
        <dbReference type="Proteomes" id="UP000260795"/>
    </source>
</evidence>
<evidence type="ECO:0000313" key="5">
    <source>
        <dbReference type="EMBL" id="OUN54640.1"/>
    </source>
</evidence>
<evidence type="ECO:0000313" key="2">
    <source>
        <dbReference type="EMBL" id="BBK87901.1"/>
    </source>
</evidence>
<dbReference type="PANTHER" id="PTHR47406:SF2">
    <property type="entry name" value="ALPHA GLUCURONIDASE N-TERMINAL DOMAIN-CONTAINING PROTEIN"/>
    <property type="match status" value="1"/>
</dbReference>
<dbReference type="EMBL" id="QRVP01000022">
    <property type="protein sequence ID" value="RGS51515.1"/>
    <property type="molecule type" value="Genomic_DNA"/>
</dbReference>
<dbReference type="EMBL" id="QRXV01000012">
    <property type="protein sequence ID" value="RGU38986.1"/>
    <property type="molecule type" value="Genomic_DNA"/>
</dbReference>